<proteinExistence type="inferred from homology"/>
<dbReference type="PANTHER" id="PTHR36175">
    <property type="entry name" value="CYANOPHYCINASE"/>
    <property type="match status" value="1"/>
</dbReference>
<dbReference type="PANTHER" id="PTHR36175:SF1">
    <property type="entry name" value="CYANOPHYCINASE"/>
    <property type="match status" value="1"/>
</dbReference>
<dbReference type="Pfam" id="PF03575">
    <property type="entry name" value="Peptidase_S51"/>
    <property type="match status" value="1"/>
</dbReference>
<evidence type="ECO:0000256" key="7">
    <source>
        <dbReference type="ARBA" id="ARBA00022801"/>
    </source>
</evidence>
<dbReference type="EC" id="3.4.15.6" evidence="4"/>
<evidence type="ECO:0000313" key="12">
    <source>
        <dbReference type="Proteomes" id="UP000195814"/>
    </source>
</evidence>
<evidence type="ECO:0000313" key="9">
    <source>
        <dbReference type="EMBL" id="ARU94318.1"/>
    </source>
</evidence>
<reference evidence="11 12" key="1">
    <citation type="submission" date="2016-05" db="EMBL/GenBank/DDBJ databases">
        <title>Complete genome sequence of two 2,5-diketo-D-glunonic acid producing strain Tatumella citrea.</title>
        <authorList>
            <person name="Duan C."/>
            <person name="Yang J."/>
            <person name="Yang S."/>
        </authorList>
    </citation>
    <scope>NUCLEOTIDE SEQUENCE [LARGE SCALE GENOMIC DNA]</scope>
    <source>
        <strain evidence="10 11">ATCC 39140</strain>
        <strain evidence="9 12">DSM 13699</strain>
    </source>
</reference>
<dbReference type="Proteomes" id="UP000195729">
    <property type="component" value="Chromosome"/>
</dbReference>
<dbReference type="Proteomes" id="UP000195814">
    <property type="component" value="Chromosome"/>
</dbReference>
<dbReference type="OrthoDB" id="9799980at2"/>
<sequence>MTDRSDEIFMTNCVTSEKNQRPKLAVIGGRLEDDNAAVYQQMHLCSGGRIVVFPTASSEPEAVGEETLAVFRAHGFDAVLAPVFGEQAAQAAHSPETVALIRDYGSVFFTGGNQVFITEALAPNGEESPVLASIREVYAAGGLVAGSSAGAAMMSDTMIVGGTSLEAVTYGIIPHEDQPGMLLGKGLGFFSHGIIDQHFIKRGRFGRLVIAMMNSGVTTGFGVDENTALFIQGNEASVVGEYGVFVIDMQHASYDIAAGTAENISFSYLDNGDRLLLDTLQALPHPSKIAVSHADVAYRAPARSLRNVFGAYTLYDLLARLVLGDPTSYQSDSASAIDPNRGEATSVGFERLDGSSQSLISIKNNELRMTAIGYRASLNHFRLNASQLTASHYRALARDYGIEPQVDSRMILLGSTPLAYDSPLLDEVLNACSGPVGIIAAASSEPRSEAARYVRRLEEHGIASVDLRVTIDNIERIGLDPELVAQIASLKTILLTGGNQIRLAEALLHRGEVTPILQAIVQAYAAGATIIAVSGAAAALSGFMIAGGSSYEAMRFGIASDMGRRGLVIQEGLGLFGVGVVDQNLISAGRLGRLVVACAEEGVHYGLGICDDSGFITSHDNSLLTVIGAKGVVLVETNRSQITLQADEFIASGNQLTFALPGDVINLNTGTVLRQQPVEKADETLSQLTADLIQDCGDDGRSSYAKRGPIQLRYQSTGSGQGILDIESLRDKHG</sequence>
<comment type="catalytic activity">
    <reaction evidence="1">
        <text>[L-4-(L-arginin-2-N-yl)aspartate](n) + H2O = [L-4-(L-arginin-2-N-yl)aspartate](n-1) + L-4-(L-arginin-2-N-yl)aspartate</text>
        <dbReference type="Rhea" id="RHEA:12845"/>
        <dbReference type="Rhea" id="RHEA-COMP:13728"/>
        <dbReference type="Rhea" id="RHEA-COMP:13734"/>
        <dbReference type="ChEBI" id="CHEBI:15377"/>
        <dbReference type="ChEBI" id="CHEBI:137986"/>
        <dbReference type="ChEBI" id="CHEBI:137991"/>
        <dbReference type="EC" id="3.4.15.6"/>
    </reaction>
</comment>
<gene>
    <name evidence="9" type="ORF">A7K98_11360</name>
    <name evidence="10" type="ORF">A7K99_11360</name>
</gene>
<keyword evidence="7" id="KW-0378">Hydrolase</keyword>
<dbReference type="GO" id="GO:0008241">
    <property type="term" value="F:peptidyl-dipeptidase activity"/>
    <property type="evidence" value="ECO:0007669"/>
    <property type="project" value="UniProtKB-EC"/>
</dbReference>
<dbReference type="SUPFAM" id="SSF52317">
    <property type="entry name" value="Class I glutamine amidotransferase-like"/>
    <property type="match status" value="2"/>
</dbReference>
<evidence type="ECO:0000256" key="3">
    <source>
        <dbReference type="ARBA" id="ARBA00006534"/>
    </source>
</evidence>
<evidence type="ECO:0000256" key="4">
    <source>
        <dbReference type="ARBA" id="ARBA00013115"/>
    </source>
</evidence>
<dbReference type="EMBL" id="CP015579">
    <property type="protein sequence ID" value="ARU94318.1"/>
    <property type="molecule type" value="Genomic_DNA"/>
</dbReference>
<protein>
    <recommendedName>
        <fullName evidence="5">Cyanophycinase</fullName>
        <ecNumber evidence="4">3.4.15.6</ecNumber>
    </recommendedName>
</protein>
<dbReference type="AlphaFoldDB" id="A0A1Y0LLH7"/>
<keyword evidence="6" id="KW-0645">Protease</keyword>
<evidence type="ECO:0000256" key="1">
    <source>
        <dbReference type="ARBA" id="ARBA00001092"/>
    </source>
</evidence>
<comment type="function">
    <text evidence="2">Exopeptidase that catalyzes the hydrolytic cleavage of multi-L-arginyl-poly-L-aspartic acid (cyanophycin; a water-insoluble reserve polymer) into aspartate-arginine dipeptides.</text>
</comment>
<evidence type="ECO:0000313" key="10">
    <source>
        <dbReference type="EMBL" id="ARU98358.1"/>
    </source>
</evidence>
<dbReference type="InterPro" id="IPR011811">
    <property type="entry name" value="Peptidase_S51_cyanophycinase"/>
</dbReference>
<dbReference type="InterPro" id="IPR029062">
    <property type="entry name" value="Class_I_gatase-like"/>
</dbReference>
<evidence type="ECO:0000256" key="2">
    <source>
        <dbReference type="ARBA" id="ARBA00002039"/>
    </source>
</evidence>
<dbReference type="GO" id="GO:0006508">
    <property type="term" value="P:proteolysis"/>
    <property type="evidence" value="ECO:0007669"/>
    <property type="project" value="UniProtKB-KW"/>
</dbReference>
<keyword evidence="11" id="KW-1185">Reference proteome</keyword>
<dbReference type="EMBL" id="CP015581">
    <property type="protein sequence ID" value="ARU98358.1"/>
    <property type="molecule type" value="Genomic_DNA"/>
</dbReference>
<dbReference type="Gene3D" id="3.40.50.880">
    <property type="match status" value="2"/>
</dbReference>
<comment type="similarity">
    <text evidence="3">Belongs to the peptidase S51 family.</text>
</comment>
<dbReference type="GO" id="GO:0008236">
    <property type="term" value="F:serine-type peptidase activity"/>
    <property type="evidence" value="ECO:0007669"/>
    <property type="project" value="UniProtKB-KW"/>
</dbReference>
<keyword evidence="8" id="KW-0720">Serine protease</keyword>
<evidence type="ECO:0000313" key="11">
    <source>
        <dbReference type="Proteomes" id="UP000195729"/>
    </source>
</evidence>
<dbReference type="KEGG" id="tci:A7K98_11360"/>
<evidence type="ECO:0000256" key="5">
    <source>
        <dbReference type="ARBA" id="ARBA00015719"/>
    </source>
</evidence>
<evidence type="ECO:0000256" key="8">
    <source>
        <dbReference type="ARBA" id="ARBA00022825"/>
    </source>
</evidence>
<organism evidence="9 12">
    <name type="scientific">Tatumella citrea</name>
    <name type="common">Pantoea citrea</name>
    <dbReference type="NCBI Taxonomy" id="53336"/>
    <lineage>
        <taxon>Bacteria</taxon>
        <taxon>Pseudomonadati</taxon>
        <taxon>Pseudomonadota</taxon>
        <taxon>Gammaproteobacteria</taxon>
        <taxon>Enterobacterales</taxon>
        <taxon>Erwiniaceae</taxon>
        <taxon>Tatumella</taxon>
    </lineage>
</organism>
<name>A0A1Y0LLH7_TATCI</name>
<evidence type="ECO:0000256" key="6">
    <source>
        <dbReference type="ARBA" id="ARBA00022670"/>
    </source>
</evidence>
<dbReference type="NCBIfam" id="TIGR02069">
    <property type="entry name" value="cyanophycinase"/>
    <property type="match status" value="1"/>
</dbReference>
<dbReference type="InterPro" id="IPR005320">
    <property type="entry name" value="Peptidase_S51"/>
</dbReference>
<dbReference type="CDD" id="cd03145">
    <property type="entry name" value="GAT1_cyanophycinase"/>
    <property type="match status" value="1"/>
</dbReference>
<accession>A0A1Y0LLH7</accession>